<feature type="compositionally biased region" description="Basic and acidic residues" evidence="1">
    <location>
        <begin position="127"/>
        <end position="137"/>
    </location>
</feature>
<dbReference type="Proteomes" id="UP000465112">
    <property type="component" value="Chromosome 11"/>
</dbReference>
<name>A0A6A5E5M6_PERFL</name>
<feature type="region of interest" description="Disordered" evidence="1">
    <location>
        <begin position="115"/>
        <end position="141"/>
    </location>
</feature>
<evidence type="ECO:0000313" key="3">
    <source>
        <dbReference type="Proteomes" id="UP000465112"/>
    </source>
</evidence>
<keyword evidence="3" id="KW-1185">Reference proteome</keyword>
<organism evidence="2 3">
    <name type="scientific">Perca fluviatilis</name>
    <name type="common">European perch</name>
    <dbReference type="NCBI Taxonomy" id="8168"/>
    <lineage>
        <taxon>Eukaryota</taxon>
        <taxon>Metazoa</taxon>
        <taxon>Chordata</taxon>
        <taxon>Craniata</taxon>
        <taxon>Vertebrata</taxon>
        <taxon>Euteleostomi</taxon>
        <taxon>Actinopterygii</taxon>
        <taxon>Neopterygii</taxon>
        <taxon>Teleostei</taxon>
        <taxon>Neoteleostei</taxon>
        <taxon>Acanthomorphata</taxon>
        <taxon>Eupercaria</taxon>
        <taxon>Perciformes</taxon>
        <taxon>Percoidei</taxon>
        <taxon>Percidae</taxon>
        <taxon>Percinae</taxon>
        <taxon>Perca</taxon>
    </lineage>
</organism>
<accession>A0A6A5E5M6</accession>
<proteinExistence type="predicted"/>
<protein>
    <submittedName>
        <fullName evidence="2">Uncharacterized protein</fullName>
    </submittedName>
</protein>
<evidence type="ECO:0000256" key="1">
    <source>
        <dbReference type="SAM" id="MobiDB-lite"/>
    </source>
</evidence>
<gene>
    <name evidence="2" type="ORF">PFLUV_G00138120</name>
</gene>
<comment type="caution">
    <text evidence="2">The sequence shown here is derived from an EMBL/GenBank/DDBJ whole genome shotgun (WGS) entry which is preliminary data.</text>
</comment>
<dbReference type="EMBL" id="VHII01000011">
    <property type="protein sequence ID" value="KAF1384041.1"/>
    <property type="molecule type" value="Genomic_DNA"/>
</dbReference>
<sequence length="308" mass="33383">MPSRVRRIRKTTIGEPRVLLPLKPECSTVALDEASSTGIAVVPSYAIETLNAVADLQRVHPGSEELFTPSLDASDFPEGQRDAPQQFLQWGDVAELQDIAVSAVPRGVIAPIQELPQSGAEEAPFEGESKESSETDRTSISPEQEACQCHGNEGDVECDCVCYIPNTPISQRPKAKVIPQAHATSDVSVNTEDIDEVFQCGQVLDCSSTNSSLEAVDHINRPEQITVVEDEALFEFCAETSRRHTVSNAIHRQLESKVDNLQKHIDSLVNAVGALQATNTSLFDLVTSLVAALTAKETLETAAVERTH</sequence>
<evidence type="ECO:0000313" key="2">
    <source>
        <dbReference type="EMBL" id="KAF1384041.1"/>
    </source>
</evidence>
<reference evidence="2 3" key="1">
    <citation type="submission" date="2019-06" db="EMBL/GenBank/DDBJ databases">
        <title>A chromosome-scale genome assembly of the European perch, Perca fluviatilis.</title>
        <authorList>
            <person name="Roques C."/>
            <person name="Zahm M."/>
            <person name="Cabau C."/>
            <person name="Klopp C."/>
            <person name="Bouchez O."/>
            <person name="Donnadieu C."/>
            <person name="Kuhl H."/>
            <person name="Gislard M."/>
            <person name="Guendouz S."/>
            <person name="Journot L."/>
            <person name="Haffray P."/>
            <person name="Bestin A."/>
            <person name="Morvezen R."/>
            <person name="Feron R."/>
            <person name="Wen M."/>
            <person name="Jouanno E."/>
            <person name="Herpin A."/>
            <person name="Schartl M."/>
            <person name="Postlethwait J."/>
            <person name="Schaerlinger B."/>
            <person name="Chardard D."/>
            <person name="Lecocq T."/>
            <person name="Poncet C."/>
            <person name="Jaffrelo L."/>
            <person name="Lampietro C."/>
            <person name="Guiguen Y."/>
        </authorList>
    </citation>
    <scope>NUCLEOTIDE SEQUENCE [LARGE SCALE GENOMIC DNA]</scope>
    <source>
        <tissue evidence="2">Blood</tissue>
    </source>
</reference>
<dbReference type="AlphaFoldDB" id="A0A6A5E5M6"/>